<comment type="caution">
    <text evidence="6">The sequence shown here is derived from an EMBL/GenBank/DDBJ whole genome shotgun (WGS) entry which is preliminary data.</text>
</comment>
<sequence>MSAVIELDKLGVSLAGRPILSDLSVSISGRSIGLLGPNGAGKTTLLHTLLGFHKASAGTARVFGKDIGTEAKALREMTGYMPENESFIAGISAVKFVRLMAELSGIPPWGALERAHEALYYVGLGEARYRNLETYSLGMKQRVKLAQAIVHAPKLIILDEPTNGLDPPARLRMIKLIREIRESGKVHLILSSHLLRDVEECCDEVLVLKQGRIAAYCNLEEEHKSNKRFIELEAHGGSDKMAEALGDRGIEWASSGKDRIKLILPETLRIHDLFRIADERGIQIRRLDHKRDSLQDIFMKAMEGESVGGL</sequence>
<dbReference type="InterPro" id="IPR003593">
    <property type="entry name" value="AAA+_ATPase"/>
</dbReference>
<evidence type="ECO:0000256" key="2">
    <source>
        <dbReference type="ARBA" id="ARBA00022448"/>
    </source>
</evidence>
<gene>
    <name evidence="6" type="ORF">IFK94_08655</name>
</gene>
<dbReference type="InterPro" id="IPR003439">
    <property type="entry name" value="ABC_transporter-like_ATP-bd"/>
</dbReference>
<dbReference type="InterPro" id="IPR027417">
    <property type="entry name" value="P-loop_NTPase"/>
</dbReference>
<evidence type="ECO:0000256" key="3">
    <source>
        <dbReference type="ARBA" id="ARBA00022741"/>
    </source>
</evidence>
<dbReference type="Gene3D" id="3.40.50.300">
    <property type="entry name" value="P-loop containing nucleotide triphosphate hydrolases"/>
    <property type="match status" value="1"/>
</dbReference>
<keyword evidence="4 6" id="KW-0067">ATP-binding</keyword>
<dbReference type="GO" id="GO:0005524">
    <property type="term" value="F:ATP binding"/>
    <property type="evidence" value="ECO:0007669"/>
    <property type="project" value="UniProtKB-KW"/>
</dbReference>
<evidence type="ECO:0000313" key="7">
    <source>
        <dbReference type="Proteomes" id="UP000648239"/>
    </source>
</evidence>
<keyword evidence="2" id="KW-0813">Transport</keyword>
<evidence type="ECO:0000256" key="1">
    <source>
        <dbReference type="ARBA" id="ARBA00005417"/>
    </source>
</evidence>
<organism evidence="6 7">
    <name type="scientific">Candidatus Polarisedimenticola svalbardensis</name>
    <dbReference type="NCBI Taxonomy" id="2886004"/>
    <lineage>
        <taxon>Bacteria</taxon>
        <taxon>Pseudomonadati</taxon>
        <taxon>Acidobacteriota</taxon>
        <taxon>Candidatus Polarisedimenticolia</taxon>
        <taxon>Candidatus Polarisedimenticolales</taxon>
        <taxon>Candidatus Polarisedimenticolaceae</taxon>
        <taxon>Candidatus Polarisedimenticola</taxon>
    </lineage>
</organism>
<dbReference type="PANTHER" id="PTHR43335">
    <property type="entry name" value="ABC TRANSPORTER, ATP-BINDING PROTEIN"/>
    <property type="match status" value="1"/>
</dbReference>
<feature type="domain" description="ABC transporter" evidence="5">
    <location>
        <begin position="5"/>
        <end position="235"/>
    </location>
</feature>
<dbReference type="SUPFAM" id="SSF52540">
    <property type="entry name" value="P-loop containing nucleoside triphosphate hydrolases"/>
    <property type="match status" value="1"/>
</dbReference>
<reference evidence="6 7" key="1">
    <citation type="submission" date="2020-08" db="EMBL/GenBank/DDBJ databases">
        <title>Acidobacteriota in marine sediments use diverse sulfur dissimilation pathways.</title>
        <authorList>
            <person name="Wasmund K."/>
        </authorList>
    </citation>
    <scope>NUCLEOTIDE SEQUENCE [LARGE SCALE GENOMIC DNA]</scope>
    <source>
        <strain evidence="6">MAG AM4</strain>
    </source>
</reference>
<proteinExistence type="inferred from homology"/>
<accession>A0A8J6Y0R5</accession>
<evidence type="ECO:0000313" key="6">
    <source>
        <dbReference type="EMBL" id="MBD3868183.1"/>
    </source>
</evidence>
<dbReference type="EMBL" id="JACXWD010000024">
    <property type="protein sequence ID" value="MBD3868183.1"/>
    <property type="molecule type" value="Genomic_DNA"/>
</dbReference>
<dbReference type="Pfam" id="PF00005">
    <property type="entry name" value="ABC_tran"/>
    <property type="match status" value="1"/>
</dbReference>
<name>A0A8J6Y0R5_9BACT</name>
<dbReference type="SMART" id="SM00382">
    <property type="entry name" value="AAA"/>
    <property type="match status" value="1"/>
</dbReference>
<evidence type="ECO:0000256" key="4">
    <source>
        <dbReference type="ARBA" id="ARBA00022840"/>
    </source>
</evidence>
<comment type="similarity">
    <text evidence="1">Belongs to the ABC transporter superfamily.</text>
</comment>
<dbReference type="PROSITE" id="PS00211">
    <property type="entry name" value="ABC_TRANSPORTER_1"/>
    <property type="match status" value="1"/>
</dbReference>
<dbReference type="AlphaFoldDB" id="A0A8J6Y0R5"/>
<dbReference type="PROSITE" id="PS50893">
    <property type="entry name" value="ABC_TRANSPORTER_2"/>
    <property type="match status" value="1"/>
</dbReference>
<dbReference type="Proteomes" id="UP000648239">
    <property type="component" value="Unassembled WGS sequence"/>
</dbReference>
<dbReference type="PANTHER" id="PTHR43335:SF11">
    <property type="entry name" value="ABC TRANSPORTER RELATED"/>
    <property type="match status" value="1"/>
</dbReference>
<keyword evidence="3" id="KW-0547">Nucleotide-binding</keyword>
<dbReference type="GO" id="GO:0016887">
    <property type="term" value="F:ATP hydrolysis activity"/>
    <property type="evidence" value="ECO:0007669"/>
    <property type="project" value="InterPro"/>
</dbReference>
<dbReference type="InterPro" id="IPR017871">
    <property type="entry name" value="ABC_transporter-like_CS"/>
</dbReference>
<evidence type="ECO:0000259" key="5">
    <source>
        <dbReference type="PROSITE" id="PS50893"/>
    </source>
</evidence>
<dbReference type="CDD" id="cd03230">
    <property type="entry name" value="ABC_DR_subfamily_A"/>
    <property type="match status" value="1"/>
</dbReference>
<protein>
    <submittedName>
        <fullName evidence="6">ABC transporter ATP-binding protein</fullName>
    </submittedName>
</protein>